<reference evidence="1" key="1">
    <citation type="submission" date="2014-11" db="EMBL/GenBank/DDBJ databases">
        <authorList>
            <person name="Amaro Gonzalez C."/>
        </authorList>
    </citation>
    <scope>NUCLEOTIDE SEQUENCE</scope>
</reference>
<proteinExistence type="predicted"/>
<organism evidence="1">
    <name type="scientific">Anguilla anguilla</name>
    <name type="common">European freshwater eel</name>
    <name type="synonym">Muraena anguilla</name>
    <dbReference type="NCBI Taxonomy" id="7936"/>
    <lineage>
        <taxon>Eukaryota</taxon>
        <taxon>Metazoa</taxon>
        <taxon>Chordata</taxon>
        <taxon>Craniata</taxon>
        <taxon>Vertebrata</taxon>
        <taxon>Euteleostomi</taxon>
        <taxon>Actinopterygii</taxon>
        <taxon>Neopterygii</taxon>
        <taxon>Teleostei</taxon>
        <taxon>Anguilliformes</taxon>
        <taxon>Anguillidae</taxon>
        <taxon>Anguilla</taxon>
    </lineage>
</organism>
<dbReference type="AlphaFoldDB" id="A0A0E9VZX7"/>
<reference evidence="1" key="2">
    <citation type="journal article" date="2015" name="Fish Shellfish Immunol.">
        <title>Early steps in the European eel (Anguilla anguilla)-Vibrio vulnificus interaction in the gills: Role of the RtxA13 toxin.</title>
        <authorList>
            <person name="Callol A."/>
            <person name="Pajuelo D."/>
            <person name="Ebbesson L."/>
            <person name="Teles M."/>
            <person name="MacKenzie S."/>
            <person name="Amaro C."/>
        </authorList>
    </citation>
    <scope>NUCLEOTIDE SEQUENCE</scope>
</reference>
<name>A0A0E9VZX7_ANGAN</name>
<dbReference type="EMBL" id="GBXM01024936">
    <property type="protein sequence ID" value="JAH83641.1"/>
    <property type="molecule type" value="Transcribed_RNA"/>
</dbReference>
<sequence length="31" mass="3393">MQAPMKGCVDGCMFYLNAGKALRVKFDLTAL</sequence>
<protein>
    <submittedName>
        <fullName evidence="1">Uncharacterized protein</fullName>
    </submittedName>
</protein>
<accession>A0A0E9VZX7</accession>
<evidence type="ECO:0000313" key="1">
    <source>
        <dbReference type="EMBL" id="JAH83641.1"/>
    </source>
</evidence>